<proteinExistence type="predicted"/>
<feature type="transmembrane region" description="Helical" evidence="6">
    <location>
        <begin position="251"/>
        <end position="270"/>
    </location>
</feature>
<dbReference type="InterPro" id="IPR000731">
    <property type="entry name" value="SSD"/>
</dbReference>
<dbReference type="AlphaFoldDB" id="A0A0G2Z7T9"/>
<dbReference type="InterPro" id="IPR050545">
    <property type="entry name" value="Mycobact_MmpL"/>
</dbReference>
<dbReference type="Pfam" id="PF03176">
    <property type="entry name" value="MMPL"/>
    <property type="match status" value="1"/>
</dbReference>
<feature type="transmembrane region" description="Helical" evidence="6">
    <location>
        <begin position="348"/>
        <end position="371"/>
    </location>
</feature>
<dbReference type="SUPFAM" id="SSF82866">
    <property type="entry name" value="Multidrug efflux transporter AcrB transmembrane domain"/>
    <property type="match status" value="2"/>
</dbReference>
<keyword evidence="2" id="KW-1003">Cell membrane</keyword>
<dbReference type="PATRIC" id="fig|1330330.3.peg.1432"/>
<evidence type="ECO:0000313" key="8">
    <source>
        <dbReference type="EMBL" id="AKI97617.1"/>
    </source>
</evidence>
<feature type="domain" description="SSD" evidence="7">
    <location>
        <begin position="257"/>
        <end position="402"/>
    </location>
</feature>
<evidence type="ECO:0000256" key="2">
    <source>
        <dbReference type="ARBA" id="ARBA00022475"/>
    </source>
</evidence>
<dbReference type="STRING" id="1330330.IX53_07075"/>
<organism evidence="8 9">
    <name type="scientific">Kosmotoga pacifica</name>
    <dbReference type="NCBI Taxonomy" id="1330330"/>
    <lineage>
        <taxon>Bacteria</taxon>
        <taxon>Thermotogati</taxon>
        <taxon>Thermotogota</taxon>
        <taxon>Thermotogae</taxon>
        <taxon>Kosmotogales</taxon>
        <taxon>Kosmotogaceae</taxon>
        <taxon>Kosmotoga</taxon>
    </lineage>
</organism>
<feature type="transmembrane region" description="Helical" evidence="6">
    <location>
        <begin position="277"/>
        <end position="298"/>
    </location>
</feature>
<dbReference type="PANTHER" id="PTHR33406:SF13">
    <property type="entry name" value="MEMBRANE PROTEIN YDFJ"/>
    <property type="match status" value="1"/>
</dbReference>
<feature type="transmembrane region" description="Helical" evidence="6">
    <location>
        <begin position="304"/>
        <end position="327"/>
    </location>
</feature>
<feature type="transmembrane region" description="Helical" evidence="6">
    <location>
        <begin position="651"/>
        <end position="668"/>
    </location>
</feature>
<evidence type="ECO:0000256" key="1">
    <source>
        <dbReference type="ARBA" id="ARBA00004651"/>
    </source>
</evidence>
<protein>
    <submittedName>
        <fullName evidence="8">RND transporter</fullName>
    </submittedName>
</protein>
<evidence type="ECO:0000313" key="9">
    <source>
        <dbReference type="Proteomes" id="UP000035159"/>
    </source>
</evidence>
<evidence type="ECO:0000256" key="6">
    <source>
        <dbReference type="SAM" id="Phobius"/>
    </source>
</evidence>
<feature type="transmembrane region" description="Helical" evidence="6">
    <location>
        <begin position="743"/>
        <end position="762"/>
    </location>
</feature>
<feature type="transmembrane region" description="Helical" evidence="6">
    <location>
        <begin position="12"/>
        <end position="30"/>
    </location>
</feature>
<keyword evidence="5 6" id="KW-0472">Membrane</keyword>
<feature type="transmembrane region" description="Helical" evidence="6">
    <location>
        <begin position="704"/>
        <end position="722"/>
    </location>
</feature>
<dbReference type="GO" id="GO:0005886">
    <property type="term" value="C:plasma membrane"/>
    <property type="evidence" value="ECO:0007669"/>
    <property type="project" value="UniProtKB-SubCell"/>
</dbReference>
<dbReference type="PROSITE" id="PS50156">
    <property type="entry name" value="SSD"/>
    <property type="match status" value="1"/>
</dbReference>
<evidence type="ECO:0000256" key="5">
    <source>
        <dbReference type="ARBA" id="ARBA00023136"/>
    </source>
</evidence>
<dbReference type="Proteomes" id="UP000035159">
    <property type="component" value="Chromosome"/>
</dbReference>
<keyword evidence="3 6" id="KW-0812">Transmembrane</keyword>
<dbReference type="KEGG" id="kpf:IX53_07075"/>
<evidence type="ECO:0000259" key="7">
    <source>
        <dbReference type="PROSITE" id="PS50156"/>
    </source>
</evidence>
<feature type="transmembrane region" description="Helical" evidence="6">
    <location>
        <begin position="680"/>
        <end position="698"/>
    </location>
</feature>
<evidence type="ECO:0000256" key="3">
    <source>
        <dbReference type="ARBA" id="ARBA00022692"/>
    </source>
</evidence>
<dbReference type="InterPro" id="IPR004869">
    <property type="entry name" value="MMPL_dom"/>
</dbReference>
<feature type="transmembrane region" description="Helical" evidence="6">
    <location>
        <begin position="433"/>
        <end position="450"/>
    </location>
</feature>
<name>A0A0G2Z7T9_9BACT</name>
<dbReference type="OrthoDB" id="49344at2"/>
<feature type="transmembrane region" description="Helical" evidence="6">
    <location>
        <begin position="377"/>
        <end position="396"/>
    </location>
</feature>
<keyword evidence="9" id="KW-1185">Reference proteome</keyword>
<dbReference type="Gene3D" id="1.20.1640.10">
    <property type="entry name" value="Multidrug efflux transporter AcrB transmembrane domain"/>
    <property type="match status" value="2"/>
</dbReference>
<accession>A0A0G2Z7T9</accession>
<gene>
    <name evidence="8" type="ORF">IX53_07075</name>
</gene>
<dbReference type="EMBL" id="CP011232">
    <property type="protein sequence ID" value="AKI97617.1"/>
    <property type="molecule type" value="Genomic_DNA"/>
</dbReference>
<keyword evidence="4 6" id="KW-1133">Transmembrane helix</keyword>
<feature type="transmembrane region" description="Helical" evidence="6">
    <location>
        <begin position="768"/>
        <end position="790"/>
    </location>
</feature>
<reference evidence="8 9" key="1">
    <citation type="submission" date="2015-04" db="EMBL/GenBank/DDBJ databases">
        <title>Complete Genome Sequence of Kosmotoga pacifica SLHLJ1.</title>
        <authorList>
            <person name="Jiang L.J."/>
            <person name="Shao Z.Z."/>
            <person name="Jebbar M."/>
        </authorList>
    </citation>
    <scope>NUCLEOTIDE SEQUENCE [LARGE SCALE GENOMIC DNA]</scope>
    <source>
        <strain evidence="8 9">SLHLJ1</strain>
    </source>
</reference>
<comment type="subcellular location">
    <subcellularLocation>
        <location evidence="1">Cell membrane</location>
        <topology evidence="1">Multi-pass membrane protein</topology>
    </subcellularLocation>
</comment>
<evidence type="ECO:0000256" key="4">
    <source>
        <dbReference type="ARBA" id="ARBA00022989"/>
    </source>
</evidence>
<dbReference type="PANTHER" id="PTHR33406">
    <property type="entry name" value="MEMBRANE PROTEIN MJ1562-RELATED"/>
    <property type="match status" value="1"/>
</dbReference>
<sequence>MRKFAAFVVNYKLPIIAVFLFLTVIGGYYASKLVVNSDLMKILPPDDPVIKRYREFMRNSSTGDITYVVLQTDEKNEKGVEKLKRAAKELFSSSKDFPYIEGFVKFDYLSELGALGMVLVDPEKIPSFDSVLNISSDLEKLLNYEFTAIHNAGLSFWHLMNMYREISNPGTSRDYESYIRLPDEFPENDPMILIMGLKLNGASADIDYVLKVIPELKAWIESRLEPFDIKYSLTGDHFGTYESYKQANRDFTVTTIISLLGIALLFYSAYSSVKITLYIFVSLIVAMLITLGIAYLIFGELNIVTTFVNAITLGLGIDYGIHIITRLSDESKRNKIQRTILASTYRAITKPLLVSMITTALVFVILALIDAPAVRELGVLTSIGITVFFAVMYIFLPALALSSISKGGASAKIHSLDKFFYYIAGSVRKFRRLSLTAVILFLLIMSYLGISNLNNFSYTPPGLMAEKSEMLSTLSLIERVFKASIANTVPFIVKADDMKDVYEKLKDNPYIGNLFSLLDIVQGDEEEYFSQFKSLIKKINSFRGSPVLETLLRKARYYDTLIELIDKSQNINDPDELINFVAANLPPSLKKQLIYEAPDGEKYFIIKAEPKDRIYRNNVIKILFDSLGELKKYVGGYPQVFYYLMDTIRGISIPISLIAMVLVFLVVLTDRKNISDSIKLLILMFGILIAMFGLMELLGIDTTFITIISAPLIIGIGVDSLVHMIHSSTVKNTYETARTLKSVAMSSATTILAFFSFAFAQGRLLRDFGLSMAAGVFVALVVATMAVPVLPWKEKTRTGG</sequence>
<dbReference type="RefSeq" id="WP_047754752.1">
    <property type="nucleotide sequence ID" value="NZ_CAJUHA010000017.1"/>
</dbReference>